<evidence type="ECO:0000259" key="1">
    <source>
        <dbReference type="Pfam" id="PF00534"/>
    </source>
</evidence>
<protein>
    <submittedName>
        <fullName evidence="2">Glycosyl transferase</fullName>
    </submittedName>
</protein>
<dbReference type="Gene3D" id="3.40.50.2000">
    <property type="entry name" value="Glycogen Phosphorylase B"/>
    <property type="match status" value="2"/>
</dbReference>
<dbReference type="PANTHER" id="PTHR45947:SF3">
    <property type="entry name" value="SULFOQUINOVOSYL TRANSFERASE SQD2"/>
    <property type="match status" value="1"/>
</dbReference>
<dbReference type="EMBL" id="LLWH01000231">
    <property type="protein sequence ID" value="KQB51650.1"/>
    <property type="molecule type" value="Genomic_DNA"/>
</dbReference>
<dbReference type="AlphaFoldDB" id="A0A0Q0XNI8"/>
<organism evidence="2 3">
    <name type="scientific">Pseudomonas endophytica</name>
    <dbReference type="NCBI Taxonomy" id="1563157"/>
    <lineage>
        <taxon>Bacteria</taxon>
        <taxon>Pseudomonadati</taxon>
        <taxon>Pseudomonadota</taxon>
        <taxon>Gammaproteobacteria</taxon>
        <taxon>Pseudomonadales</taxon>
        <taxon>Pseudomonadaceae</taxon>
        <taxon>Pseudomonas</taxon>
    </lineage>
</organism>
<dbReference type="GO" id="GO:0016757">
    <property type="term" value="F:glycosyltransferase activity"/>
    <property type="evidence" value="ECO:0007669"/>
    <property type="project" value="InterPro"/>
</dbReference>
<evidence type="ECO:0000313" key="3">
    <source>
        <dbReference type="Proteomes" id="UP000050342"/>
    </source>
</evidence>
<keyword evidence="3" id="KW-1185">Reference proteome</keyword>
<reference evidence="2 3" key="1">
    <citation type="submission" date="2015-10" db="EMBL/GenBank/DDBJ databases">
        <title>Pseudomonas helleri sp. nov. and Pseudomonas weihenstephanensis sp. nov., isolated from raw cows milk.</title>
        <authorList>
            <person name="Von Neubeck M."/>
            <person name="Huptas C."/>
            <person name="Wenning M."/>
            <person name="Scherer S."/>
        </authorList>
    </citation>
    <scope>NUCLEOTIDE SEQUENCE [LARGE SCALE GENOMIC DNA]</scope>
    <source>
        <strain evidence="2 3">BSTT44</strain>
    </source>
</reference>
<evidence type="ECO:0000313" key="2">
    <source>
        <dbReference type="EMBL" id="KQB51650.1"/>
    </source>
</evidence>
<dbReference type="SUPFAM" id="SSF53756">
    <property type="entry name" value="UDP-Glycosyltransferase/glycogen phosphorylase"/>
    <property type="match status" value="1"/>
</dbReference>
<feature type="domain" description="Glycosyl transferase family 1" evidence="1">
    <location>
        <begin position="181"/>
        <end position="327"/>
    </location>
</feature>
<gene>
    <name evidence="2" type="ORF">AQS70_04965</name>
</gene>
<dbReference type="PANTHER" id="PTHR45947">
    <property type="entry name" value="SULFOQUINOVOSYL TRANSFERASE SQD2"/>
    <property type="match status" value="1"/>
</dbReference>
<proteinExistence type="predicted"/>
<keyword evidence="2" id="KW-0808">Transferase</keyword>
<dbReference type="InterPro" id="IPR001296">
    <property type="entry name" value="Glyco_trans_1"/>
</dbReference>
<dbReference type="RefSeq" id="WP_055104892.1">
    <property type="nucleotide sequence ID" value="NZ_LLWH01000231.1"/>
</dbReference>
<dbReference type="STRING" id="1563157.AQS70_04965"/>
<dbReference type="InterPro" id="IPR050194">
    <property type="entry name" value="Glycosyltransferase_grp1"/>
</dbReference>
<dbReference type="Pfam" id="PF00534">
    <property type="entry name" value="Glycos_transf_1"/>
    <property type="match status" value="1"/>
</dbReference>
<dbReference type="Proteomes" id="UP000050342">
    <property type="component" value="Unassembled WGS sequence"/>
</dbReference>
<accession>A0A0Q0XNI8</accession>
<dbReference type="OrthoDB" id="9792269at2"/>
<comment type="caution">
    <text evidence="2">The sequence shown here is derived from an EMBL/GenBank/DDBJ whole genome shotgun (WGS) entry which is preliminary data.</text>
</comment>
<name>A0A0Q0XNI8_9PSED</name>
<sequence>MSIINVMWSGGSPFASVHKVHQQILSQAAPDVSIKNWLLQHSAPACLCELGDTEALQLPSRFIKGRGIWALVRPLRNRFFRNALLKNDAQLVLLDGVGVARALLPAVRGLPHIRAVVMFHGSTRLQPQDLCFFRQFSTEQLTLCAVSKTLADAIAADVQLPVMTLSCMLDPHAFVPRLASREQARHQLAIPEHHQVFGAVGRLVESKGFDTLISAFAQTLKTHPDRLLIIIGEGAMRRALESQISALGVQDKVLLPGYVDNVASLYRAFDWMLIPSREEGLGLVVQEAVIAGIPVLASDLPVFHEQLGDAGSYVPVGDETAWAQAIEASACARATQVAAHQYASLDPEHAWLRFRQACSTVLSDR</sequence>